<dbReference type="STRING" id="208439.AJAP_04005"/>
<keyword evidence="7" id="KW-1185">Reference proteome</keyword>
<dbReference type="PANTHER" id="PTHR42847:SF4">
    <property type="entry name" value="ALKANESULFONATE MONOOXYGENASE-RELATED"/>
    <property type="match status" value="1"/>
</dbReference>
<protein>
    <recommendedName>
        <fullName evidence="5">Luciferase-like domain-containing protein</fullName>
    </recommendedName>
</protein>
<evidence type="ECO:0000256" key="1">
    <source>
        <dbReference type="ARBA" id="ARBA00022630"/>
    </source>
</evidence>
<keyword evidence="4" id="KW-0503">Monooxygenase</keyword>
<name>A0A075UU90_9PSEU</name>
<dbReference type="AlphaFoldDB" id="A0A075UU90"/>
<dbReference type="GO" id="GO:0046306">
    <property type="term" value="P:alkanesulfonate catabolic process"/>
    <property type="evidence" value="ECO:0007669"/>
    <property type="project" value="TreeGrafter"/>
</dbReference>
<dbReference type="Pfam" id="PF00296">
    <property type="entry name" value="Bac_luciferase"/>
    <property type="match status" value="1"/>
</dbReference>
<gene>
    <name evidence="6" type="ORF">AJAP_04005</name>
</gene>
<dbReference type="SUPFAM" id="SSF51679">
    <property type="entry name" value="Bacterial luciferase-like"/>
    <property type="match status" value="1"/>
</dbReference>
<dbReference type="InterPro" id="IPR036661">
    <property type="entry name" value="Luciferase-like_sf"/>
</dbReference>
<dbReference type="Gene3D" id="3.20.20.30">
    <property type="entry name" value="Luciferase-like domain"/>
    <property type="match status" value="1"/>
</dbReference>
<evidence type="ECO:0000256" key="3">
    <source>
        <dbReference type="ARBA" id="ARBA00023002"/>
    </source>
</evidence>
<dbReference type="RefSeq" id="WP_038508234.1">
    <property type="nucleotide sequence ID" value="NZ_CP008953.1"/>
</dbReference>
<evidence type="ECO:0000256" key="4">
    <source>
        <dbReference type="ARBA" id="ARBA00023033"/>
    </source>
</evidence>
<evidence type="ECO:0000313" key="7">
    <source>
        <dbReference type="Proteomes" id="UP000028492"/>
    </source>
</evidence>
<dbReference type="EMBL" id="CP008953">
    <property type="protein sequence ID" value="AIG73725.1"/>
    <property type="molecule type" value="Genomic_DNA"/>
</dbReference>
<dbReference type="PANTHER" id="PTHR42847">
    <property type="entry name" value="ALKANESULFONATE MONOOXYGENASE"/>
    <property type="match status" value="1"/>
</dbReference>
<keyword evidence="2" id="KW-0288">FMN</keyword>
<dbReference type="GO" id="GO:0008726">
    <property type="term" value="F:alkanesulfonate monooxygenase activity"/>
    <property type="evidence" value="ECO:0007669"/>
    <property type="project" value="TreeGrafter"/>
</dbReference>
<proteinExistence type="predicted"/>
<feature type="domain" description="Luciferase-like" evidence="5">
    <location>
        <begin position="18"/>
        <end position="229"/>
    </location>
</feature>
<dbReference type="eggNOG" id="COG2141">
    <property type="taxonomic scope" value="Bacteria"/>
</dbReference>
<evidence type="ECO:0000259" key="5">
    <source>
        <dbReference type="Pfam" id="PF00296"/>
    </source>
</evidence>
<dbReference type="Proteomes" id="UP000028492">
    <property type="component" value="Chromosome"/>
</dbReference>
<dbReference type="HOGENOM" id="CLU_027853_6_3_11"/>
<sequence length="291" mass="32329">MGKFKFGVNLWGAESRENWVAKCRRVEALGYDVISVPDHLGPGRNSPFPAPTMAAAVTQRPRVGTLVSNVPFYNFALFARDVVTTVKMTGDRLDLGLGSGHMKSEFDDAGLPWIPAKERIEYLTKGLDHLREHFAAEGITPPPLLLAGNSDGVLSLAAREADIAGFAGLRQAPGKPPGTFRLDDAERMDERIAFFRSHANGRDPELNVLVQRVVVTDDRRAAAESWREELKDQDSLDVDAVLETPQLLFGTTDEMVRQLQERRERYGFSYITVFEPMLETFAPVVKELSGQ</sequence>
<dbReference type="InterPro" id="IPR019923">
    <property type="entry name" value="Lucif-like_OxRdtase_MSMEG_2516"/>
</dbReference>
<keyword evidence="3" id="KW-0560">Oxidoreductase</keyword>
<evidence type="ECO:0000256" key="2">
    <source>
        <dbReference type="ARBA" id="ARBA00022643"/>
    </source>
</evidence>
<dbReference type="KEGG" id="aja:AJAP_04005"/>
<dbReference type="InterPro" id="IPR011251">
    <property type="entry name" value="Luciferase-like_dom"/>
</dbReference>
<dbReference type="NCBIfam" id="TIGR03621">
    <property type="entry name" value="F420_MSMEG_2516"/>
    <property type="match status" value="1"/>
</dbReference>
<reference evidence="6 7" key="1">
    <citation type="journal article" date="2014" name="J. Biotechnol.">
        <title>Complete genome sequence of the actinobacterium Amycolatopsis japonica MG417-CF17(T) (=DSM 44213T) producing (S,S)-N,N'-ethylenediaminedisuccinic acid.</title>
        <authorList>
            <person name="Stegmann E."/>
            <person name="Albersmeier A."/>
            <person name="Spohn M."/>
            <person name="Gert H."/>
            <person name="Weber T."/>
            <person name="Wohlleben W."/>
            <person name="Kalinowski J."/>
            <person name="Ruckert C."/>
        </authorList>
    </citation>
    <scope>NUCLEOTIDE SEQUENCE [LARGE SCALE GENOMIC DNA]</scope>
    <source>
        <strain evidence="7">MG417-CF17 (DSM 44213)</strain>
    </source>
</reference>
<dbReference type="InterPro" id="IPR050172">
    <property type="entry name" value="SsuD_RutA_monooxygenase"/>
</dbReference>
<evidence type="ECO:0000313" key="6">
    <source>
        <dbReference type="EMBL" id="AIG73725.1"/>
    </source>
</evidence>
<accession>A0A075UU90</accession>
<keyword evidence="1" id="KW-0285">Flavoprotein</keyword>
<organism evidence="6 7">
    <name type="scientific">Amycolatopsis japonica</name>
    <dbReference type="NCBI Taxonomy" id="208439"/>
    <lineage>
        <taxon>Bacteria</taxon>
        <taxon>Bacillati</taxon>
        <taxon>Actinomycetota</taxon>
        <taxon>Actinomycetes</taxon>
        <taxon>Pseudonocardiales</taxon>
        <taxon>Pseudonocardiaceae</taxon>
        <taxon>Amycolatopsis</taxon>
        <taxon>Amycolatopsis japonica group</taxon>
    </lineage>
</organism>